<dbReference type="EMBL" id="LRVM01000004">
    <property type="protein sequence ID" value="KXL52941.1"/>
    <property type="molecule type" value="Genomic_DNA"/>
</dbReference>
<name>A0A136WEN5_9FIRM</name>
<comment type="caution">
    <text evidence="2">The sequence shown here is derived from an EMBL/GenBank/DDBJ whole genome shotgun (WGS) entry which is preliminary data.</text>
</comment>
<dbReference type="PROSITE" id="PS50075">
    <property type="entry name" value="CARRIER"/>
    <property type="match status" value="1"/>
</dbReference>
<feature type="domain" description="Carrier" evidence="1">
    <location>
        <begin position="1"/>
        <end position="73"/>
    </location>
</feature>
<sequence>MLTELIEMIKDTFAPEVEVTGDTAIKTDLNLDSFEIINLIGMLEDKYNIDINALDIVSLITVHDICNYIENKKLS</sequence>
<dbReference type="Proteomes" id="UP000070539">
    <property type="component" value="Unassembled WGS sequence"/>
</dbReference>
<dbReference type="Pfam" id="PF00550">
    <property type="entry name" value="PP-binding"/>
    <property type="match status" value="1"/>
</dbReference>
<dbReference type="SUPFAM" id="SSF47336">
    <property type="entry name" value="ACP-like"/>
    <property type="match status" value="1"/>
</dbReference>
<dbReference type="InterPro" id="IPR036736">
    <property type="entry name" value="ACP-like_sf"/>
</dbReference>
<dbReference type="OrthoDB" id="9804551at2"/>
<dbReference type="RefSeq" id="WP_066086800.1">
    <property type="nucleotide sequence ID" value="NZ_LRVM01000004.1"/>
</dbReference>
<proteinExistence type="predicted"/>
<keyword evidence="3" id="KW-1185">Reference proteome</keyword>
<evidence type="ECO:0000313" key="3">
    <source>
        <dbReference type="Proteomes" id="UP000070539"/>
    </source>
</evidence>
<reference evidence="2 3" key="1">
    <citation type="submission" date="2016-01" db="EMBL/GenBank/DDBJ databases">
        <title>Genome sequence of Clostridium neopropionicum X4, DSM-3847.</title>
        <authorList>
            <person name="Poehlein A."/>
            <person name="Beck M.H."/>
            <person name="Bengelsdorf F.R."/>
            <person name="Daniel R."/>
            <person name="Duerre P."/>
        </authorList>
    </citation>
    <scope>NUCLEOTIDE SEQUENCE [LARGE SCALE GENOMIC DNA]</scope>
    <source>
        <strain evidence="2 3">DSM-3847</strain>
    </source>
</reference>
<dbReference type="Gene3D" id="1.10.1200.10">
    <property type="entry name" value="ACP-like"/>
    <property type="match status" value="1"/>
</dbReference>
<dbReference type="STRING" id="36847.CLNEO_14830"/>
<gene>
    <name evidence="2" type="primary">acpA</name>
    <name evidence="2" type="ORF">CLNEO_14830</name>
</gene>
<organism evidence="2 3">
    <name type="scientific">Anaerotignum neopropionicum</name>
    <dbReference type="NCBI Taxonomy" id="36847"/>
    <lineage>
        <taxon>Bacteria</taxon>
        <taxon>Bacillati</taxon>
        <taxon>Bacillota</taxon>
        <taxon>Clostridia</taxon>
        <taxon>Lachnospirales</taxon>
        <taxon>Anaerotignaceae</taxon>
        <taxon>Anaerotignum</taxon>
    </lineage>
</organism>
<dbReference type="InterPro" id="IPR009081">
    <property type="entry name" value="PP-bd_ACP"/>
</dbReference>
<accession>A0A136WEN5</accession>
<evidence type="ECO:0000259" key="1">
    <source>
        <dbReference type="PROSITE" id="PS50075"/>
    </source>
</evidence>
<protein>
    <submittedName>
        <fullName evidence="2">Acyl carrier protein</fullName>
    </submittedName>
</protein>
<evidence type="ECO:0000313" key="2">
    <source>
        <dbReference type="EMBL" id="KXL52941.1"/>
    </source>
</evidence>
<dbReference type="AlphaFoldDB" id="A0A136WEN5"/>